<dbReference type="Pfam" id="PF01487">
    <property type="entry name" value="DHquinase_I"/>
    <property type="match status" value="1"/>
</dbReference>
<dbReference type="PRINTS" id="PR01100">
    <property type="entry name" value="SHIKIMTKNASE"/>
</dbReference>
<keyword evidence="1" id="KW-0456">Lyase</keyword>
<name>A0AAN6G6Z8_9BASI</name>
<keyword evidence="4" id="KW-1185">Reference proteome</keyword>
<evidence type="ECO:0000256" key="1">
    <source>
        <dbReference type="ARBA" id="ARBA00023239"/>
    </source>
</evidence>
<dbReference type="Gene3D" id="3.20.20.70">
    <property type="entry name" value="Aldolase class I"/>
    <property type="match status" value="1"/>
</dbReference>
<organism evidence="3 4">
    <name type="scientific">Tilletia horrida</name>
    <dbReference type="NCBI Taxonomy" id="155126"/>
    <lineage>
        <taxon>Eukaryota</taxon>
        <taxon>Fungi</taxon>
        <taxon>Dikarya</taxon>
        <taxon>Basidiomycota</taxon>
        <taxon>Ustilaginomycotina</taxon>
        <taxon>Exobasidiomycetes</taxon>
        <taxon>Tilletiales</taxon>
        <taxon>Tilletiaceae</taxon>
        <taxon>Tilletia</taxon>
    </lineage>
</organism>
<accession>A0AAN6G6Z8</accession>
<dbReference type="InterPro" id="IPR031322">
    <property type="entry name" value="Shikimate/glucono_kinase"/>
</dbReference>
<sequence>MDVMFDRRGPPTSEVGSRYAPTERAPSPTRSILDASLSNLRRSSLISPSLLSKLEELSALANYDRRGRPSEAGTSYRYAPSERAPSPTRSVLDDSISNLRRSSLISPTLLSKLESLSSLVNQAAPRLPMPHKRASIILIGMRGVGKTTLGLIASTHYGRRFIDCDLILNNHTGMSAKEFVASYGWEEYMEQEASVLESIIAEHPFDAVISCGGSAVESERVKSMLLNLRMKNPIVLVLRERDHVAYKLLKRKDLQRWTEEAVDIWVRRDPFFWILSSHVFFNLTQPSFPGGPTDAAAAAAADEARPRAKHPLSLKHVEQSFIRLLDFMSGEGDEVSVAPPGEKAAEMRSMMDVDEDMMDSEDRIWSRVVPLPDIARPMDRKSVLGHGRTSYLSLTFPDLRKVDPAVFEEVLEGVDAIELRADLLDCLTPASREVRLATLAAEGGLSKAPQIDFADLALQIETARALCKGINLPMIFTIRTSREGGRFFDDRDHASGSMESAYSEALYFLLLGVALSMGVEILDLELAWSPELTKTLAMRRGHTKIMCSYHDLVGALRWDSPNARALYERASSFDPDYVELIGTALSVEQNWHLLAFASAVNAAAAKDPSRPPLVAINMGQIGQPSRPFQPVLSPVSHPLQPSVAAPGQLSLQEMNEIAGKLGLIKRRKFVIFSGTRDGHAGSEAISAQVRILRGAIRRIGLPYEIEIENESGRMTMLDHFRSDACGGGALPEQAYEMHVRLFDIVAREDLLFRMTEDAVIVGGADVVCLTEPEADGEKVRQPPARYNQRQRTPGDATDRPQRCIAHHSLPRALEKVIRNHLSPLNKTSAQSSAVIVLPATETWDAGLEIGLRSAARAVQKLGFGYCAIVVCGSYAGSKDIASLPSSLVQPPRSKLQRVLLETGLGSTGGVGGAGPAAVSTRFGVHPLEALSQMAQTINAALEKGKGAKSELAKAAMALVAEQERLSGSGPGPGATKQERDPIRPPSAVLLVGGTVAQHRLALESIMDNNSDEVAGATAVAAAGSEPGKEGPPALSERERTGLPLPAELWNSPLGGVCVSIPTIPTPHPPPPTPSQLEPQLLKRGWMSVSPALLAFERFAENTFEPLTRKRAPRRSMRAAFLGMTSAPMPSGSGFGSGLGAGSVDGGAGATTGSAPAGAGADVEMVMEGSAATAENVDKGKGKARDRSNGGSDHQGTAAETLAGMRFG</sequence>
<comment type="caution">
    <text evidence="3">The sequence shown here is derived from an EMBL/GenBank/DDBJ whole genome shotgun (WGS) entry which is preliminary data.</text>
</comment>
<dbReference type="InterPro" id="IPR013785">
    <property type="entry name" value="Aldolase_TIM"/>
</dbReference>
<feature type="region of interest" description="Disordered" evidence="2">
    <location>
        <begin position="1170"/>
        <end position="1207"/>
    </location>
</feature>
<feature type="region of interest" description="Disordered" evidence="2">
    <location>
        <begin position="774"/>
        <end position="801"/>
    </location>
</feature>
<evidence type="ECO:0000313" key="4">
    <source>
        <dbReference type="Proteomes" id="UP001176521"/>
    </source>
</evidence>
<evidence type="ECO:0000256" key="2">
    <source>
        <dbReference type="SAM" id="MobiDB-lite"/>
    </source>
</evidence>
<proteinExistence type="predicted"/>
<dbReference type="PANTHER" id="PTHR21090">
    <property type="entry name" value="AROM/DEHYDROQUINATE SYNTHASE"/>
    <property type="match status" value="1"/>
</dbReference>
<dbReference type="PROSITE" id="PS01028">
    <property type="entry name" value="DEHYDROQUINASE_I"/>
    <property type="match status" value="1"/>
</dbReference>
<evidence type="ECO:0000313" key="3">
    <source>
        <dbReference type="EMBL" id="KAK0524007.1"/>
    </source>
</evidence>
<evidence type="ECO:0008006" key="5">
    <source>
        <dbReference type="Google" id="ProtNLM"/>
    </source>
</evidence>
<dbReference type="GO" id="GO:0009423">
    <property type="term" value="P:chorismate biosynthetic process"/>
    <property type="evidence" value="ECO:0007669"/>
    <property type="project" value="TreeGrafter"/>
</dbReference>
<dbReference type="EMBL" id="JAPDMQ010000475">
    <property type="protein sequence ID" value="KAK0524007.1"/>
    <property type="molecule type" value="Genomic_DNA"/>
</dbReference>
<protein>
    <recommendedName>
        <fullName evidence="5">3-dehydroquinate dehydratase</fullName>
    </recommendedName>
</protein>
<feature type="region of interest" description="Disordered" evidence="2">
    <location>
        <begin position="1"/>
        <end position="30"/>
    </location>
</feature>
<dbReference type="SUPFAM" id="SSF51569">
    <property type="entry name" value="Aldolase"/>
    <property type="match status" value="1"/>
</dbReference>
<dbReference type="InterPro" id="IPR018508">
    <property type="entry name" value="3-dehydroquinate_DH_AS"/>
</dbReference>
<dbReference type="InterPro" id="IPR027417">
    <property type="entry name" value="P-loop_NTPase"/>
</dbReference>
<dbReference type="InterPro" id="IPR001381">
    <property type="entry name" value="DHquinase_I"/>
</dbReference>
<feature type="region of interest" description="Disordered" evidence="2">
    <location>
        <begin position="65"/>
        <end position="90"/>
    </location>
</feature>
<dbReference type="PANTHER" id="PTHR21090:SF5">
    <property type="entry name" value="PENTAFUNCTIONAL AROM POLYPEPTIDE"/>
    <property type="match status" value="1"/>
</dbReference>
<dbReference type="Proteomes" id="UP001176521">
    <property type="component" value="Unassembled WGS sequence"/>
</dbReference>
<dbReference type="GO" id="GO:0003855">
    <property type="term" value="F:3-dehydroquinate dehydratase activity"/>
    <property type="evidence" value="ECO:0007669"/>
    <property type="project" value="InterPro"/>
</dbReference>
<dbReference type="Pfam" id="PF01202">
    <property type="entry name" value="SKI"/>
    <property type="match status" value="1"/>
</dbReference>
<reference evidence="3" key="1">
    <citation type="journal article" date="2023" name="PhytoFront">
        <title>Draft Genome Resources of Seven Strains of Tilletia horrida, Causal Agent of Kernel Smut of Rice.</title>
        <authorList>
            <person name="Khanal S."/>
            <person name="Antony Babu S."/>
            <person name="Zhou X.G."/>
        </authorList>
    </citation>
    <scope>NUCLEOTIDE SEQUENCE</scope>
    <source>
        <strain evidence="3">TX3</strain>
    </source>
</reference>
<dbReference type="GO" id="GO:0003866">
    <property type="term" value="F:3-phosphoshikimate 1-carboxyvinyltransferase activity"/>
    <property type="evidence" value="ECO:0007669"/>
    <property type="project" value="TreeGrafter"/>
</dbReference>
<dbReference type="AlphaFoldDB" id="A0AAN6G6Z8"/>
<feature type="compositionally biased region" description="Basic and acidic residues" evidence="2">
    <location>
        <begin position="1175"/>
        <end position="1187"/>
    </location>
</feature>
<dbReference type="SUPFAM" id="SSF52540">
    <property type="entry name" value="P-loop containing nucleoside triphosphate hydrolases"/>
    <property type="match status" value="1"/>
</dbReference>
<dbReference type="Gene3D" id="3.40.50.300">
    <property type="entry name" value="P-loop containing nucleotide triphosphate hydrolases"/>
    <property type="match status" value="1"/>
</dbReference>
<gene>
    <name evidence="3" type="ORF">OC842_005966</name>
</gene>
<dbReference type="CDD" id="cd00502">
    <property type="entry name" value="DHQase_I"/>
    <property type="match status" value="1"/>
</dbReference>